<reference evidence="2 3" key="1">
    <citation type="submission" date="2024-10" db="EMBL/GenBank/DDBJ databases">
        <title>The Natural Products Discovery Center: Release of the First 8490 Sequenced Strains for Exploring Actinobacteria Biosynthetic Diversity.</title>
        <authorList>
            <person name="Kalkreuter E."/>
            <person name="Kautsar S.A."/>
            <person name="Yang D."/>
            <person name="Bader C.D."/>
            <person name="Teijaro C.N."/>
            <person name="Fluegel L."/>
            <person name="Davis C.M."/>
            <person name="Simpson J.R."/>
            <person name="Lauterbach L."/>
            <person name="Steele A.D."/>
            <person name="Gui C."/>
            <person name="Meng S."/>
            <person name="Li G."/>
            <person name="Viehrig K."/>
            <person name="Ye F."/>
            <person name="Su P."/>
            <person name="Kiefer A.F."/>
            <person name="Nichols A."/>
            <person name="Cepeda A.J."/>
            <person name="Yan W."/>
            <person name="Fan B."/>
            <person name="Jiang Y."/>
            <person name="Adhikari A."/>
            <person name="Zheng C.-J."/>
            <person name="Schuster L."/>
            <person name="Cowan T.M."/>
            <person name="Smanski M.J."/>
            <person name="Chevrette M.G."/>
            <person name="De Carvalho L.P.S."/>
            <person name="Shen B."/>
        </authorList>
    </citation>
    <scope>NUCLEOTIDE SEQUENCE [LARGE SCALE GENOMIC DNA]</scope>
    <source>
        <strain evidence="2 3">NPDC002593</strain>
    </source>
</reference>
<sequence length="236" mass="25737">MCVKNSFNTLPAGFPAGHVVSAEGGRGRPVMWVSEHAGLAIQRWWEPMFDDHPQTGLYPLLLDESIDIALLGTAPTADVIDRVPGDQLIREYFDFSGNGWPGFAPAQRLAVHPGYAAARLAAEGADTARLALVPSVRGADTPALIGWTGAMDYTWDVEKISAVLRTWEDRFGVRVIRLGGTTLELSVAAPPSTITEARRITLEHAGFCPSIWQEEVALNSYAAGLVKRPAWRFQWA</sequence>
<evidence type="ECO:0000313" key="3">
    <source>
        <dbReference type="Proteomes" id="UP001601992"/>
    </source>
</evidence>
<comment type="caution">
    <text evidence="2">The sequence shown here is derived from an EMBL/GenBank/DDBJ whole genome shotgun (WGS) entry which is preliminary data.</text>
</comment>
<evidence type="ECO:0000259" key="1">
    <source>
        <dbReference type="Pfam" id="PF14062"/>
    </source>
</evidence>
<dbReference type="Proteomes" id="UP001601992">
    <property type="component" value="Unassembled WGS sequence"/>
</dbReference>
<dbReference type="InterPro" id="IPR025349">
    <property type="entry name" value="DUF4253"/>
</dbReference>
<organism evidence="2 3">
    <name type="scientific">Nocardia jiangxiensis</name>
    <dbReference type="NCBI Taxonomy" id="282685"/>
    <lineage>
        <taxon>Bacteria</taxon>
        <taxon>Bacillati</taxon>
        <taxon>Actinomycetota</taxon>
        <taxon>Actinomycetes</taxon>
        <taxon>Mycobacteriales</taxon>
        <taxon>Nocardiaceae</taxon>
        <taxon>Nocardia</taxon>
    </lineage>
</organism>
<dbReference type="Pfam" id="PF14062">
    <property type="entry name" value="DUF4253"/>
    <property type="match status" value="1"/>
</dbReference>
<evidence type="ECO:0000313" key="2">
    <source>
        <dbReference type="EMBL" id="MFF3574303.1"/>
    </source>
</evidence>
<gene>
    <name evidence="2" type="ORF">ACFYXQ_41800</name>
</gene>
<feature type="domain" description="DUF4253" evidence="1">
    <location>
        <begin position="129"/>
        <end position="235"/>
    </location>
</feature>
<accession>A0ABW6SDA3</accession>
<keyword evidence="3" id="KW-1185">Reference proteome</keyword>
<protein>
    <submittedName>
        <fullName evidence="2">DUF4253 domain-containing protein</fullName>
    </submittedName>
</protein>
<proteinExistence type="predicted"/>
<dbReference type="EMBL" id="JBIAQY010000026">
    <property type="protein sequence ID" value="MFF3574303.1"/>
    <property type="molecule type" value="Genomic_DNA"/>
</dbReference>
<dbReference type="RefSeq" id="WP_051192570.1">
    <property type="nucleotide sequence ID" value="NZ_JBIAQY010000026.1"/>
</dbReference>
<name>A0ABW6SDA3_9NOCA</name>